<feature type="compositionally biased region" description="Low complexity" evidence="1">
    <location>
        <begin position="29"/>
        <end position="41"/>
    </location>
</feature>
<dbReference type="EMBL" id="AOIS01000027">
    <property type="protein sequence ID" value="ELZ20088.1"/>
    <property type="molecule type" value="Genomic_DNA"/>
</dbReference>
<evidence type="ECO:0000256" key="1">
    <source>
        <dbReference type="SAM" id="MobiDB-lite"/>
    </source>
</evidence>
<dbReference type="RefSeq" id="WP_008893661.1">
    <property type="nucleotide sequence ID" value="NZ_AOIS01000027.1"/>
</dbReference>
<name>M0CBU6_9EURY</name>
<evidence type="ECO:0000313" key="3">
    <source>
        <dbReference type="Proteomes" id="UP000011657"/>
    </source>
</evidence>
<dbReference type="STRING" id="1227488.C477_06676"/>
<gene>
    <name evidence="2" type="ORF">C477_06676</name>
</gene>
<organism evidence="2 3">
    <name type="scientific">Haloterrigena salina JCM 13891</name>
    <dbReference type="NCBI Taxonomy" id="1227488"/>
    <lineage>
        <taxon>Archaea</taxon>
        <taxon>Methanobacteriati</taxon>
        <taxon>Methanobacteriota</taxon>
        <taxon>Stenosarchaea group</taxon>
        <taxon>Halobacteria</taxon>
        <taxon>Halobacteriales</taxon>
        <taxon>Natrialbaceae</taxon>
        <taxon>Haloterrigena</taxon>
    </lineage>
</organism>
<evidence type="ECO:0000313" key="2">
    <source>
        <dbReference type="EMBL" id="ELZ20088.1"/>
    </source>
</evidence>
<dbReference type="eggNOG" id="arCOG01630">
    <property type="taxonomic scope" value="Archaea"/>
</dbReference>
<dbReference type="OrthoDB" id="371655at2157"/>
<sequence length="103" mass="11460">MRTDQADEPRPVRTAPARASECGRRQRDGTAFTGAFGTKTGSSDLVFVEGQPPESDGLLRADESPSRQLERCLATLESELGRRGRDRRRRDRDRGTDVRDAAQ</sequence>
<feature type="compositionally biased region" description="Basic and acidic residues" evidence="1">
    <location>
        <begin position="57"/>
        <end position="70"/>
    </location>
</feature>
<feature type="region of interest" description="Disordered" evidence="1">
    <location>
        <begin position="1"/>
        <end position="103"/>
    </location>
</feature>
<accession>M0CBU6</accession>
<feature type="compositionally biased region" description="Basic and acidic residues" evidence="1">
    <location>
        <begin position="92"/>
        <end position="103"/>
    </location>
</feature>
<protein>
    <submittedName>
        <fullName evidence="2">Endoribonuclease L-PSP</fullName>
    </submittedName>
</protein>
<dbReference type="Proteomes" id="UP000011657">
    <property type="component" value="Unassembled WGS sequence"/>
</dbReference>
<comment type="caution">
    <text evidence="2">The sequence shown here is derived from an EMBL/GenBank/DDBJ whole genome shotgun (WGS) entry which is preliminary data.</text>
</comment>
<reference evidence="2 3" key="1">
    <citation type="journal article" date="2014" name="PLoS Genet.">
        <title>Phylogenetically driven sequencing of extremely halophilic archaea reveals strategies for static and dynamic osmo-response.</title>
        <authorList>
            <person name="Becker E.A."/>
            <person name="Seitzer P.M."/>
            <person name="Tritt A."/>
            <person name="Larsen D."/>
            <person name="Krusor M."/>
            <person name="Yao A.I."/>
            <person name="Wu D."/>
            <person name="Madern D."/>
            <person name="Eisen J.A."/>
            <person name="Darling A.E."/>
            <person name="Facciotti M.T."/>
        </authorList>
    </citation>
    <scope>NUCLEOTIDE SEQUENCE [LARGE SCALE GENOMIC DNA]</scope>
    <source>
        <strain evidence="2 3">JCM 13891</strain>
    </source>
</reference>
<proteinExistence type="predicted"/>
<feature type="compositionally biased region" description="Basic and acidic residues" evidence="1">
    <location>
        <begin position="1"/>
        <end position="11"/>
    </location>
</feature>
<keyword evidence="3" id="KW-1185">Reference proteome</keyword>
<dbReference type="AlphaFoldDB" id="M0CBU6"/>